<evidence type="ECO:0000256" key="1">
    <source>
        <dbReference type="ARBA" id="ARBA00009437"/>
    </source>
</evidence>
<dbReference type="Pfam" id="PF03466">
    <property type="entry name" value="LysR_substrate"/>
    <property type="match status" value="1"/>
</dbReference>
<dbReference type="Proteomes" id="UP000778523">
    <property type="component" value="Unassembled WGS sequence"/>
</dbReference>
<dbReference type="SUPFAM" id="SSF46785">
    <property type="entry name" value="Winged helix' DNA-binding domain"/>
    <property type="match status" value="1"/>
</dbReference>
<keyword evidence="3" id="KW-0238">DNA-binding</keyword>
<feature type="domain" description="HTH lysR-type" evidence="6">
    <location>
        <begin position="10"/>
        <end position="67"/>
    </location>
</feature>
<dbReference type="Pfam" id="PF00126">
    <property type="entry name" value="HTH_1"/>
    <property type="match status" value="1"/>
</dbReference>
<dbReference type="PROSITE" id="PS50931">
    <property type="entry name" value="HTH_LYSR"/>
    <property type="match status" value="1"/>
</dbReference>
<keyword evidence="2" id="KW-0805">Transcription regulation</keyword>
<dbReference type="InterPro" id="IPR050389">
    <property type="entry name" value="LysR-type_TF"/>
</dbReference>
<dbReference type="SUPFAM" id="SSF53850">
    <property type="entry name" value="Periplasmic binding protein-like II"/>
    <property type="match status" value="1"/>
</dbReference>
<dbReference type="InterPro" id="IPR036390">
    <property type="entry name" value="WH_DNA-bd_sf"/>
</dbReference>
<dbReference type="InterPro" id="IPR000847">
    <property type="entry name" value="LysR_HTH_N"/>
</dbReference>
<reference evidence="7 8" key="1">
    <citation type="submission" date="2020-06" db="EMBL/GenBank/DDBJ databases">
        <title>Draft genome of Uliginosibacterium sp. IMCC34675.</title>
        <authorList>
            <person name="Song J."/>
        </authorList>
    </citation>
    <scope>NUCLEOTIDE SEQUENCE [LARGE SCALE GENOMIC DNA]</scope>
    <source>
        <strain evidence="7 8">IMCC34675</strain>
    </source>
</reference>
<dbReference type="PANTHER" id="PTHR30118">
    <property type="entry name" value="HTH-TYPE TRANSCRIPTIONAL REGULATOR LEUO-RELATED"/>
    <property type="match status" value="1"/>
</dbReference>
<organism evidence="7 8">
    <name type="scientific">Uliginosibacterium aquaticum</name>
    <dbReference type="NCBI Taxonomy" id="2731212"/>
    <lineage>
        <taxon>Bacteria</taxon>
        <taxon>Pseudomonadati</taxon>
        <taxon>Pseudomonadota</taxon>
        <taxon>Betaproteobacteria</taxon>
        <taxon>Rhodocyclales</taxon>
        <taxon>Zoogloeaceae</taxon>
        <taxon>Uliginosibacterium</taxon>
    </lineage>
</organism>
<dbReference type="Gene3D" id="1.10.10.10">
    <property type="entry name" value="Winged helix-like DNA-binding domain superfamily/Winged helix DNA-binding domain"/>
    <property type="match status" value="1"/>
</dbReference>
<evidence type="ECO:0000256" key="2">
    <source>
        <dbReference type="ARBA" id="ARBA00023015"/>
    </source>
</evidence>
<evidence type="ECO:0000256" key="5">
    <source>
        <dbReference type="SAM" id="MobiDB-lite"/>
    </source>
</evidence>
<comment type="similarity">
    <text evidence="1">Belongs to the LysR transcriptional regulatory family.</text>
</comment>
<evidence type="ECO:0000256" key="3">
    <source>
        <dbReference type="ARBA" id="ARBA00023125"/>
    </source>
</evidence>
<dbReference type="Gene3D" id="3.40.190.10">
    <property type="entry name" value="Periplasmic binding protein-like II"/>
    <property type="match status" value="2"/>
</dbReference>
<comment type="caution">
    <text evidence="7">The sequence shown here is derived from an EMBL/GenBank/DDBJ whole genome shotgun (WGS) entry which is preliminary data.</text>
</comment>
<proteinExistence type="inferred from homology"/>
<feature type="region of interest" description="Disordered" evidence="5">
    <location>
        <begin position="311"/>
        <end position="331"/>
    </location>
</feature>
<sequence>MSNTHLWDSIDVHLLRVLHLLLTECSVSQAARRLNQSQPAVSTALRRLRDLTGDPLLVRSKNGMTPTERGAALLEPVRQALASIEQIATNPDRFDPASTRRTFNVATPDYLDPTLLGHILSRFHTLAPQAQVVFHSFSPEQDFASSLAEGRLDVVIGNWPHPPEQLRLAPLFEDEVVCMMREDHPLAARPLTAKGYLEAEHLAPTPYSVGQRGVIDTYLARERLKRNVVAWVPYFSFAPYMLLESDMLFTCPRSFAEHFARRLPLALARAPMEYPLMAFSLLWHERSHQAEECRWFREQLVSLIRSNYAGQPPSRALPSIPTAPQRLPSLV</sequence>
<dbReference type="InterPro" id="IPR036388">
    <property type="entry name" value="WH-like_DNA-bd_sf"/>
</dbReference>
<dbReference type="EMBL" id="JABCSC020000001">
    <property type="protein sequence ID" value="NSL53832.1"/>
    <property type="molecule type" value="Genomic_DNA"/>
</dbReference>
<evidence type="ECO:0000313" key="8">
    <source>
        <dbReference type="Proteomes" id="UP000778523"/>
    </source>
</evidence>
<evidence type="ECO:0000313" key="7">
    <source>
        <dbReference type="EMBL" id="NSL53832.1"/>
    </source>
</evidence>
<dbReference type="RefSeq" id="WP_101941795.1">
    <property type="nucleotide sequence ID" value="NZ_JABCSC020000001.1"/>
</dbReference>
<dbReference type="PANTHER" id="PTHR30118:SF15">
    <property type="entry name" value="TRANSCRIPTIONAL REGULATORY PROTEIN"/>
    <property type="match status" value="1"/>
</dbReference>
<dbReference type="InterPro" id="IPR005119">
    <property type="entry name" value="LysR_subst-bd"/>
</dbReference>
<accession>A0ABX2IFS5</accession>
<keyword evidence="8" id="KW-1185">Reference proteome</keyword>
<dbReference type="PRINTS" id="PR00039">
    <property type="entry name" value="HTHLYSR"/>
</dbReference>
<keyword evidence="4" id="KW-0804">Transcription</keyword>
<gene>
    <name evidence="7" type="ORF">HJ583_002220</name>
</gene>
<evidence type="ECO:0000256" key="4">
    <source>
        <dbReference type="ARBA" id="ARBA00023163"/>
    </source>
</evidence>
<evidence type="ECO:0000259" key="6">
    <source>
        <dbReference type="PROSITE" id="PS50931"/>
    </source>
</evidence>
<protein>
    <submittedName>
        <fullName evidence="7">LysR family transcriptional regulator</fullName>
    </submittedName>
</protein>
<name>A0ABX2IFS5_9RHOO</name>